<dbReference type="Proteomes" id="UP000054032">
    <property type="component" value="Unassembled WGS sequence"/>
</dbReference>
<accession>W6YPJ3</accession>
<sequence>MTSTSDKTHAPELTEAVLVLQTIVRKYIKDVESKRQTAFQSIPHGIELSGKLAIVTSLSAADEETKIHLESLLEETLRLERQLRAIGKWHPPPKPWDAPLPTAIDFEDLSSAIRILRHAIGSTASANQRTPQQTLSAYSWTWDPAWREFYTFLPTQNAYIYLSQWKLNEVRGVWEHVSMAGTNLMPNDAAEKLGAWEDWKWDAIAGQWYLDMGSDSGEKTQIFASPWQIQEDGEWVYTHTIYLRPAAEPKGLLTLV</sequence>
<dbReference type="OrthoDB" id="3788449at2759"/>
<dbReference type="KEGG" id="bor:COCMIDRAFT_111583"/>
<proteinExistence type="predicted"/>
<dbReference type="RefSeq" id="XP_007694033.1">
    <property type="nucleotide sequence ID" value="XM_007695843.1"/>
</dbReference>
<protein>
    <submittedName>
        <fullName evidence="1">Uncharacterized protein</fullName>
    </submittedName>
</protein>
<dbReference type="GeneID" id="19119793"/>
<evidence type="ECO:0000313" key="1">
    <source>
        <dbReference type="EMBL" id="EUC39448.1"/>
    </source>
</evidence>
<reference evidence="1 2" key="1">
    <citation type="journal article" date="2013" name="PLoS Genet.">
        <title>Comparative genome structure, secondary metabolite, and effector coding capacity across Cochliobolus pathogens.</title>
        <authorList>
            <person name="Condon B.J."/>
            <person name="Leng Y."/>
            <person name="Wu D."/>
            <person name="Bushley K.E."/>
            <person name="Ohm R.A."/>
            <person name="Otillar R."/>
            <person name="Martin J."/>
            <person name="Schackwitz W."/>
            <person name="Grimwood J."/>
            <person name="MohdZainudin N."/>
            <person name="Xue C."/>
            <person name="Wang R."/>
            <person name="Manning V.A."/>
            <person name="Dhillon B."/>
            <person name="Tu Z.J."/>
            <person name="Steffenson B.J."/>
            <person name="Salamov A."/>
            <person name="Sun H."/>
            <person name="Lowry S."/>
            <person name="LaButti K."/>
            <person name="Han J."/>
            <person name="Copeland A."/>
            <person name="Lindquist E."/>
            <person name="Barry K."/>
            <person name="Schmutz J."/>
            <person name="Baker S.E."/>
            <person name="Ciuffetti L.M."/>
            <person name="Grigoriev I.V."/>
            <person name="Zhong S."/>
            <person name="Turgeon B.G."/>
        </authorList>
    </citation>
    <scope>NUCLEOTIDE SEQUENCE [LARGE SCALE GENOMIC DNA]</scope>
    <source>
        <strain evidence="1 2">ATCC 44560</strain>
    </source>
</reference>
<dbReference type="AlphaFoldDB" id="W6YPJ3"/>
<dbReference type="EMBL" id="KI964478">
    <property type="protein sequence ID" value="EUC39448.1"/>
    <property type="molecule type" value="Genomic_DNA"/>
</dbReference>
<dbReference type="HOGENOM" id="CLU_099093_0_0_1"/>
<organism evidence="1 2">
    <name type="scientific">Bipolaris oryzae ATCC 44560</name>
    <dbReference type="NCBI Taxonomy" id="930090"/>
    <lineage>
        <taxon>Eukaryota</taxon>
        <taxon>Fungi</taxon>
        <taxon>Dikarya</taxon>
        <taxon>Ascomycota</taxon>
        <taxon>Pezizomycotina</taxon>
        <taxon>Dothideomycetes</taxon>
        <taxon>Pleosporomycetidae</taxon>
        <taxon>Pleosporales</taxon>
        <taxon>Pleosporineae</taxon>
        <taxon>Pleosporaceae</taxon>
        <taxon>Bipolaris</taxon>
    </lineage>
</organism>
<keyword evidence="2" id="KW-1185">Reference proteome</keyword>
<gene>
    <name evidence="1" type="ORF">COCMIDRAFT_111583</name>
</gene>
<evidence type="ECO:0000313" key="2">
    <source>
        <dbReference type="Proteomes" id="UP000054032"/>
    </source>
</evidence>
<name>W6YPJ3_COCMI</name>